<dbReference type="EMBL" id="CAADFG010000011">
    <property type="protein sequence ID" value="VFJ88860.1"/>
    <property type="molecule type" value="Genomic_DNA"/>
</dbReference>
<sequence>MFSLGYRSPEDLVHEALEALAKKKPDSDIAEGLADIEAGRYKKLTDDNMEAIAKSIVAKSLQ</sequence>
<protein>
    <submittedName>
        <fullName evidence="1">Uncharacterized protein</fullName>
    </submittedName>
</protein>
<organism evidence="1">
    <name type="scientific">Candidatus Kentrum eta</name>
    <dbReference type="NCBI Taxonomy" id="2126337"/>
    <lineage>
        <taxon>Bacteria</taxon>
        <taxon>Pseudomonadati</taxon>
        <taxon>Pseudomonadota</taxon>
        <taxon>Gammaproteobacteria</taxon>
        <taxon>Candidatus Kentrum</taxon>
    </lineage>
</organism>
<name>A0A450U9X8_9GAMM</name>
<dbReference type="AlphaFoldDB" id="A0A450U9X8"/>
<evidence type="ECO:0000313" key="1">
    <source>
        <dbReference type="EMBL" id="VFJ88860.1"/>
    </source>
</evidence>
<proteinExistence type="predicted"/>
<evidence type="ECO:0000313" key="2">
    <source>
        <dbReference type="EMBL" id="VFJ90415.1"/>
    </source>
</evidence>
<gene>
    <name evidence="1" type="ORF">BECKH772A_GA0070896_1001122</name>
    <name evidence="2" type="ORF">BECKH772B_GA0070898_1000924</name>
    <name evidence="3" type="ORF">BECKH772C_GA0070978_1001022</name>
</gene>
<evidence type="ECO:0000313" key="3">
    <source>
        <dbReference type="EMBL" id="VFJ97061.1"/>
    </source>
</evidence>
<accession>A0A450U9X8</accession>
<dbReference type="EMBL" id="CAADFJ010000010">
    <property type="protein sequence ID" value="VFJ97061.1"/>
    <property type="molecule type" value="Genomic_DNA"/>
</dbReference>
<dbReference type="EMBL" id="CAADFI010000009">
    <property type="protein sequence ID" value="VFJ90415.1"/>
    <property type="molecule type" value="Genomic_DNA"/>
</dbReference>
<reference evidence="1" key="1">
    <citation type="submission" date="2019-02" db="EMBL/GenBank/DDBJ databases">
        <authorList>
            <person name="Gruber-Vodicka R. H."/>
            <person name="Seah K. B. B."/>
        </authorList>
    </citation>
    <scope>NUCLEOTIDE SEQUENCE</scope>
    <source>
        <strain evidence="3">BECK_SA2B12</strain>
        <strain evidence="1">BECK_SA2B15</strain>
        <strain evidence="2">BECK_SA2B20</strain>
    </source>
</reference>